<evidence type="ECO:0000256" key="1">
    <source>
        <dbReference type="PIRSR" id="PIRSR619791-2"/>
    </source>
</evidence>
<dbReference type="InterPro" id="IPR037120">
    <property type="entry name" value="Haem_peroxidase_sf_animal"/>
</dbReference>
<dbReference type="Pfam" id="PF03098">
    <property type="entry name" value="An_peroxidase"/>
    <property type="match status" value="2"/>
</dbReference>
<gene>
    <name evidence="2" type="ORF">E5288_WYG020777</name>
</gene>
<dbReference type="GO" id="GO:0006979">
    <property type="term" value="P:response to oxidative stress"/>
    <property type="evidence" value="ECO:0007669"/>
    <property type="project" value="InterPro"/>
</dbReference>
<dbReference type="GO" id="GO:0042742">
    <property type="term" value="P:defense response to bacterium"/>
    <property type="evidence" value="ECO:0007669"/>
    <property type="project" value="TreeGrafter"/>
</dbReference>
<accession>A0A6B0R566</accession>
<evidence type="ECO:0000313" key="2">
    <source>
        <dbReference type="EMBL" id="MXQ84442.1"/>
    </source>
</evidence>
<dbReference type="GO" id="GO:0020037">
    <property type="term" value="F:heme binding"/>
    <property type="evidence" value="ECO:0007669"/>
    <property type="project" value="InterPro"/>
</dbReference>
<reference evidence="2" key="1">
    <citation type="submission" date="2019-10" db="EMBL/GenBank/DDBJ databases">
        <title>The sequence and de novo assembly of the wild yak genome.</title>
        <authorList>
            <person name="Liu Y."/>
        </authorList>
    </citation>
    <scope>NUCLEOTIDE SEQUENCE [LARGE SCALE GENOMIC DNA]</scope>
    <source>
        <strain evidence="2">WY2019</strain>
    </source>
</reference>
<dbReference type="Proteomes" id="UP000322234">
    <property type="component" value="Unassembled WGS sequence"/>
</dbReference>
<comment type="caution">
    <text evidence="2">The sequence shown here is derived from an EMBL/GenBank/DDBJ whole genome shotgun (WGS) entry which is preliminary data.</text>
</comment>
<dbReference type="GO" id="GO:0005615">
    <property type="term" value="C:extracellular space"/>
    <property type="evidence" value="ECO:0007669"/>
    <property type="project" value="TreeGrafter"/>
</dbReference>
<keyword evidence="1" id="KW-0408">Iron</keyword>
<dbReference type="PANTHER" id="PTHR11475">
    <property type="entry name" value="OXIDASE/PEROXIDASE"/>
    <property type="match status" value="1"/>
</dbReference>
<dbReference type="GO" id="GO:0006082">
    <property type="term" value="P:organic acid metabolic process"/>
    <property type="evidence" value="ECO:0007669"/>
    <property type="project" value="UniProtKB-ARBA"/>
</dbReference>
<organism evidence="2 3">
    <name type="scientific">Bos mutus</name>
    <name type="common">wild yak</name>
    <dbReference type="NCBI Taxonomy" id="72004"/>
    <lineage>
        <taxon>Eukaryota</taxon>
        <taxon>Metazoa</taxon>
        <taxon>Chordata</taxon>
        <taxon>Craniata</taxon>
        <taxon>Vertebrata</taxon>
        <taxon>Euteleostomi</taxon>
        <taxon>Mammalia</taxon>
        <taxon>Eutheria</taxon>
        <taxon>Laurasiatheria</taxon>
        <taxon>Artiodactyla</taxon>
        <taxon>Ruminantia</taxon>
        <taxon>Pecora</taxon>
        <taxon>Bovidae</taxon>
        <taxon>Bovinae</taxon>
        <taxon>Bos</taxon>
    </lineage>
</organism>
<dbReference type="Gene3D" id="1.10.640.10">
    <property type="entry name" value="Haem peroxidase domain superfamily, animal type"/>
    <property type="match status" value="2"/>
</dbReference>
<keyword evidence="1" id="KW-0349">Heme</keyword>
<feature type="binding site" description="axial binding residue" evidence="1">
    <location>
        <position position="196"/>
    </location>
    <ligand>
        <name>heme b</name>
        <dbReference type="ChEBI" id="CHEBI:60344"/>
    </ligand>
    <ligandPart>
        <name>Fe</name>
        <dbReference type="ChEBI" id="CHEBI:18248"/>
    </ligandPart>
</feature>
<name>A0A6B0R566_9CETA</name>
<dbReference type="InterPro" id="IPR019791">
    <property type="entry name" value="Haem_peroxidase_animal"/>
</dbReference>
<evidence type="ECO:0000313" key="3">
    <source>
        <dbReference type="Proteomes" id="UP000322234"/>
    </source>
</evidence>
<keyword evidence="3" id="KW-1185">Reference proteome</keyword>
<proteinExistence type="predicted"/>
<dbReference type="GO" id="GO:0046872">
    <property type="term" value="F:metal ion binding"/>
    <property type="evidence" value="ECO:0007669"/>
    <property type="project" value="UniProtKB-KW"/>
</dbReference>
<dbReference type="PANTHER" id="PTHR11475:SF63">
    <property type="entry name" value="EOSINOPHIL PEROXIDASE"/>
    <property type="match status" value="1"/>
</dbReference>
<keyword evidence="1" id="KW-0479">Metal-binding</keyword>
<dbReference type="GO" id="GO:0004601">
    <property type="term" value="F:peroxidase activity"/>
    <property type="evidence" value="ECO:0007669"/>
    <property type="project" value="InterPro"/>
</dbReference>
<dbReference type="PROSITE" id="PS50292">
    <property type="entry name" value="PEROXIDASE_3"/>
    <property type="match status" value="1"/>
</dbReference>
<dbReference type="InterPro" id="IPR010255">
    <property type="entry name" value="Haem_peroxidase_sf"/>
</dbReference>
<dbReference type="SUPFAM" id="SSF48113">
    <property type="entry name" value="Heme-dependent peroxidases"/>
    <property type="match status" value="1"/>
</dbReference>
<sequence>MGNSLLLPIVQAVSNHIMHFCSERLTSDHSRSLKFMQCGQFIDCDLDFTPESPARVAFTEGVDCESTCAQLPSCFPTKDNGWALLPVDNLHNDPASSLNHSACIPCFLARDTQSTETPKLAVMHTRLVTELRCLNPWWTGDKLYKEARKIVGAMVQIFTYQDFLPLFLGENRSRKALGPSQAYHASVFTLAFHCSHTTLQPFMFHLDSQYQASAPNSRVPLSSAFFASWQIVYDGDQKYERLLALPGPDSYVSTQAPVS</sequence>
<dbReference type="AlphaFoldDB" id="A0A6B0R566"/>
<protein>
    <submittedName>
        <fullName evidence="2">Uncharacterized protein</fullName>
    </submittedName>
</protein>
<dbReference type="EMBL" id="VBQZ03000021">
    <property type="protein sequence ID" value="MXQ84442.1"/>
    <property type="molecule type" value="Genomic_DNA"/>
</dbReference>